<dbReference type="EMBL" id="CP022316">
    <property type="protein sequence ID" value="ASK66209.1"/>
    <property type="molecule type" value="Genomic_DNA"/>
</dbReference>
<dbReference type="Gene3D" id="3.40.1650.10">
    <property type="entry name" value="RbsD-like domain"/>
    <property type="match status" value="1"/>
</dbReference>
<dbReference type="GO" id="GO:0019303">
    <property type="term" value="P:D-ribose catabolic process"/>
    <property type="evidence" value="ECO:0007669"/>
    <property type="project" value="UniProtKB-UniRule"/>
</dbReference>
<dbReference type="KEGG" id="brv:CFK39_10715"/>
<dbReference type="PANTHER" id="PTHR37831:SF1">
    <property type="entry name" value="D-RIBOSE PYRANASE"/>
    <property type="match status" value="1"/>
</dbReference>
<evidence type="ECO:0000256" key="3">
    <source>
        <dbReference type="ARBA" id="ARBA00022490"/>
    </source>
</evidence>
<protein>
    <recommendedName>
        <fullName evidence="2 6">D-ribose pyranase</fullName>
        <ecNumber evidence="2 6">5.4.99.62</ecNumber>
    </recommendedName>
</protein>
<name>A0A220UDK7_9MICO</name>
<evidence type="ECO:0000256" key="2">
    <source>
        <dbReference type="ARBA" id="ARBA00012862"/>
    </source>
</evidence>
<feature type="active site" description="Proton donor" evidence="6">
    <location>
        <position position="20"/>
    </location>
</feature>
<dbReference type="RefSeq" id="WP_089065450.1">
    <property type="nucleotide sequence ID" value="NZ_CP022316.1"/>
</dbReference>
<keyword evidence="3 6" id="KW-0963">Cytoplasm</keyword>
<evidence type="ECO:0000313" key="8">
    <source>
        <dbReference type="Proteomes" id="UP000198398"/>
    </source>
</evidence>
<evidence type="ECO:0000256" key="5">
    <source>
        <dbReference type="ARBA" id="ARBA00023277"/>
    </source>
</evidence>
<dbReference type="EC" id="5.4.99.62" evidence="2 6"/>
<feature type="binding site" evidence="6">
    <location>
        <begin position="116"/>
        <end position="118"/>
    </location>
    <ligand>
        <name>substrate</name>
    </ligand>
</feature>
<dbReference type="GO" id="GO:0016872">
    <property type="term" value="F:intramolecular lyase activity"/>
    <property type="evidence" value="ECO:0007669"/>
    <property type="project" value="UniProtKB-UniRule"/>
</dbReference>
<keyword evidence="8" id="KW-1185">Reference proteome</keyword>
<accession>A0A220UDK7</accession>
<comment type="function">
    <text evidence="6">Catalyzes the interconversion of beta-pyran and beta-furan forms of D-ribose.</text>
</comment>
<keyword evidence="4 6" id="KW-0413">Isomerase</keyword>
<dbReference type="GO" id="GO:0048029">
    <property type="term" value="F:monosaccharide binding"/>
    <property type="evidence" value="ECO:0007669"/>
    <property type="project" value="InterPro"/>
</dbReference>
<comment type="subunit">
    <text evidence="6">Homodecamer.</text>
</comment>
<feature type="binding site" evidence="6">
    <location>
        <position position="94"/>
    </location>
    <ligand>
        <name>substrate</name>
    </ligand>
</feature>
<feature type="binding site" evidence="6">
    <location>
        <position position="28"/>
    </location>
    <ligand>
        <name>substrate</name>
    </ligand>
</feature>
<reference evidence="8" key="1">
    <citation type="submission" date="2017-07" db="EMBL/GenBank/DDBJ databases">
        <title>Brachybacterium sp. VR2415.</title>
        <authorList>
            <person name="Tak E.J."/>
            <person name="Bae J.-W."/>
        </authorList>
    </citation>
    <scope>NUCLEOTIDE SEQUENCE [LARGE SCALE GENOMIC DNA]</scope>
    <source>
        <strain evidence="8">VR2415</strain>
    </source>
</reference>
<dbReference type="AlphaFoldDB" id="A0A220UDK7"/>
<evidence type="ECO:0000256" key="6">
    <source>
        <dbReference type="HAMAP-Rule" id="MF_01661"/>
    </source>
</evidence>
<evidence type="ECO:0000313" key="7">
    <source>
        <dbReference type="EMBL" id="ASK66209.1"/>
    </source>
</evidence>
<dbReference type="InterPro" id="IPR023750">
    <property type="entry name" value="RbsD-like_sf"/>
</dbReference>
<comment type="catalytic activity">
    <reaction evidence="1 6">
        <text>beta-D-ribopyranose = beta-D-ribofuranose</text>
        <dbReference type="Rhea" id="RHEA:25432"/>
        <dbReference type="ChEBI" id="CHEBI:27476"/>
        <dbReference type="ChEBI" id="CHEBI:47002"/>
        <dbReference type="EC" id="5.4.99.62"/>
    </reaction>
</comment>
<evidence type="ECO:0000256" key="4">
    <source>
        <dbReference type="ARBA" id="ARBA00023235"/>
    </source>
</evidence>
<organism evidence="7 8">
    <name type="scientific">Brachybacterium avium</name>
    <dbReference type="NCBI Taxonomy" id="2017485"/>
    <lineage>
        <taxon>Bacteria</taxon>
        <taxon>Bacillati</taxon>
        <taxon>Actinomycetota</taxon>
        <taxon>Actinomycetes</taxon>
        <taxon>Micrococcales</taxon>
        <taxon>Dermabacteraceae</taxon>
        <taxon>Brachybacterium</taxon>
    </lineage>
</organism>
<evidence type="ECO:0000256" key="1">
    <source>
        <dbReference type="ARBA" id="ARBA00000223"/>
    </source>
</evidence>
<dbReference type="PANTHER" id="PTHR37831">
    <property type="entry name" value="D-RIBOSE PYRANASE"/>
    <property type="match status" value="1"/>
</dbReference>
<dbReference type="InterPro" id="IPR007721">
    <property type="entry name" value="RbsD_FucU"/>
</dbReference>
<keyword evidence="5 6" id="KW-0119">Carbohydrate metabolism</keyword>
<comment type="pathway">
    <text evidence="6">Carbohydrate metabolism; D-ribose degradation; D-ribose 5-phosphate from beta-D-ribopyranose: step 1/2.</text>
</comment>
<dbReference type="SUPFAM" id="SSF102546">
    <property type="entry name" value="RbsD-like"/>
    <property type="match status" value="1"/>
</dbReference>
<dbReference type="HAMAP" id="MF_01661">
    <property type="entry name" value="D_rib_pyranase"/>
    <property type="match status" value="1"/>
</dbReference>
<comment type="similarity">
    <text evidence="6">Belongs to the RbsD / FucU family. RbsD subfamily.</text>
</comment>
<dbReference type="GO" id="GO:0062193">
    <property type="term" value="F:D-ribose pyranase activity"/>
    <property type="evidence" value="ECO:0007669"/>
    <property type="project" value="UniProtKB-EC"/>
</dbReference>
<sequence length="127" mass="13282">MKRRGILHPELSAHLARLGHTDTFVIGDCGLPIPPGVARVDLAVTLGVPGFAEVTDSILAEIEVEAAVIAAEAAGSPAGEVLRARFPGAASVAHEEFKQLTAQARFVVRTGETTPFSNVIVRCGVPF</sequence>
<dbReference type="GO" id="GO:0005829">
    <property type="term" value="C:cytosol"/>
    <property type="evidence" value="ECO:0007669"/>
    <property type="project" value="TreeGrafter"/>
</dbReference>
<comment type="subcellular location">
    <subcellularLocation>
        <location evidence="6">Cytoplasm</location>
    </subcellularLocation>
</comment>
<dbReference type="OrthoDB" id="9805009at2"/>
<dbReference type="Pfam" id="PF05025">
    <property type="entry name" value="RbsD_FucU"/>
    <property type="match status" value="1"/>
</dbReference>
<dbReference type="NCBIfam" id="NF008761">
    <property type="entry name" value="PRK11797.1"/>
    <property type="match status" value="1"/>
</dbReference>
<dbReference type="InterPro" id="IPR023064">
    <property type="entry name" value="D-ribose_pyranase"/>
</dbReference>
<dbReference type="UniPathway" id="UPA00916">
    <property type="reaction ID" value="UER00888"/>
</dbReference>
<gene>
    <name evidence="6" type="primary">rbsD</name>
    <name evidence="7" type="ORF">CFK39_10715</name>
</gene>
<proteinExistence type="inferred from homology"/>
<dbReference type="Proteomes" id="UP000198398">
    <property type="component" value="Chromosome"/>
</dbReference>